<gene>
    <name evidence="3" type="ORF">ACFQZS_02715</name>
</gene>
<name>A0ABW2YUT3_9SPHI</name>
<keyword evidence="4" id="KW-1185">Reference proteome</keyword>
<evidence type="ECO:0000256" key="2">
    <source>
        <dbReference type="SAM" id="SignalP"/>
    </source>
</evidence>
<dbReference type="RefSeq" id="WP_377097058.1">
    <property type="nucleotide sequence ID" value="NZ_JBHTHU010000001.1"/>
</dbReference>
<evidence type="ECO:0000313" key="4">
    <source>
        <dbReference type="Proteomes" id="UP001596958"/>
    </source>
</evidence>
<dbReference type="Proteomes" id="UP001596958">
    <property type="component" value="Unassembled WGS sequence"/>
</dbReference>
<feature type="signal peptide" evidence="2">
    <location>
        <begin position="1"/>
        <end position="20"/>
    </location>
</feature>
<proteinExistence type="predicted"/>
<evidence type="ECO:0008006" key="5">
    <source>
        <dbReference type="Google" id="ProtNLM"/>
    </source>
</evidence>
<dbReference type="EMBL" id="JBHTHU010000001">
    <property type="protein sequence ID" value="MFD0749037.1"/>
    <property type="molecule type" value="Genomic_DNA"/>
</dbReference>
<evidence type="ECO:0000256" key="1">
    <source>
        <dbReference type="SAM" id="MobiDB-lite"/>
    </source>
</evidence>
<sequence length="145" mass="16000">MKNRIVLLAAALLFASVLKAQQPPPPGGMRLSPEERLKRATERLGKELALKPDQKQKLTAAFKDFFASMEKLRGDGPPPPPPPPGKKEDVDKLVAARDKKLKTILTATQFKKYQQIEKEMRMRRPGGPPDGRGGPPQGPPPPPRQ</sequence>
<protein>
    <recommendedName>
        <fullName evidence="5">LTXXQ motif family protein</fullName>
    </recommendedName>
</protein>
<accession>A0ABW2YUT3</accession>
<reference evidence="4" key="1">
    <citation type="journal article" date="2019" name="Int. J. Syst. Evol. Microbiol.">
        <title>The Global Catalogue of Microorganisms (GCM) 10K type strain sequencing project: providing services to taxonomists for standard genome sequencing and annotation.</title>
        <authorList>
            <consortium name="The Broad Institute Genomics Platform"/>
            <consortium name="The Broad Institute Genome Sequencing Center for Infectious Disease"/>
            <person name="Wu L."/>
            <person name="Ma J."/>
        </authorList>
    </citation>
    <scope>NUCLEOTIDE SEQUENCE [LARGE SCALE GENOMIC DNA]</scope>
    <source>
        <strain evidence="4">CCUG 63418</strain>
    </source>
</reference>
<comment type="caution">
    <text evidence="3">The sequence shown here is derived from an EMBL/GenBank/DDBJ whole genome shotgun (WGS) entry which is preliminary data.</text>
</comment>
<organism evidence="3 4">
    <name type="scientific">Mucilaginibacter calamicampi</name>
    <dbReference type="NCBI Taxonomy" id="1302352"/>
    <lineage>
        <taxon>Bacteria</taxon>
        <taxon>Pseudomonadati</taxon>
        <taxon>Bacteroidota</taxon>
        <taxon>Sphingobacteriia</taxon>
        <taxon>Sphingobacteriales</taxon>
        <taxon>Sphingobacteriaceae</taxon>
        <taxon>Mucilaginibacter</taxon>
    </lineage>
</organism>
<feature type="region of interest" description="Disordered" evidence="1">
    <location>
        <begin position="112"/>
        <end position="145"/>
    </location>
</feature>
<evidence type="ECO:0000313" key="3">
    <source>
        <dbReference type="EMBL" id="MFD0749037.1"/>
    </source>
</evidence>
<feature type="compositionally biased region" description="Pro residues" evidence="1">
    <location>
        <begin position="136"/>
        <end position="145"/>
    </location>
</feature>
<keyword evidence="2" id="KW-0732">Signal</keyword>
<feature type="region of interest" description="Disordered" evidence="1">
    <location>
        <begin position="68"/>
        <end position="91"/>
    </location>
</feature>
<feature type="chain" id="PRO_5047029859" description="LTXXQ motif family protein" evidence="2">
    <location>
        <begin position="21"/>
        <end position="145"/>
    </location>
</feature>